<keyword evidence="2" id="KW-1185">Reference proteome</keyword>
<dbReference type="RefSeq" id="WP_090597536.1">
    <property type="nucleotide sequence ID" value="NZ_FNCS01000011.1"/>
</dbReference>
<sequence>MSNDNQKVQVVVQSDDKGHWVLWDHDGNPGVLGPYEDVAMAEHVRAAKERELAENEQNISEL</sequence>
<accession>A0A1G7XUR9</accession>
<dbReference type="Proteomes" id="UP000199495">
    <property type="component" value="Unassembled WGS sequence"/>
</dbReference>
<reference evidence="1 2" key="1">
    <citation type="submission" date="2016-10" db="EMBL/GenBank/DDBJ databases">
        <authorList>
            <person name="de Groot N.N."/>
        </authorList>
    </citation>
    <scope>NUCLEOTIDE SEQUENCE [LARGE SCALE GENOMIC DNA]</scope>
    <source>
        <strain evidence="1 2">CGMCC 1.10267</strain>
    </source>
</reference>
<dbReference type="AlphaFoldDB" id="A0A1G7XUR9"/>
<evidence type="ECO:0008006" key="3">
    <source>
        <dbReference type="Google" id="ProtNLM"/>
    </source>
</evidence>
<name>A0A1G7XUR9_9HYPH</name>
<proteinExistence type="predicted"/>
<organism evidence="1 2">
    <name type="scientific">Pelagibacterium luteolum</name>
    <dbReference type="NCBI Taxonomy" id="440168"/>
    <lineage>
        <taxon>Bacteria</taxon>
        <taxon>Pseudomonadati</taxon>
        <taxon>Pseudomonadota</taxon>
        <taxon>Alphaproteobacteria</taxon>
        <taxon>Hyphomicrobiales</taxon>
        <taxon>Devosiaceae</taxon>
        <taxon>Pelagibacterium</taxon>
    </lineage>
</organism>
<gene>
    <name evidence="1" type="ORF">SAMN04487974_1119</name>
</gene>
<dbReference type="EMBL" id="FNCS01000011">
    <property type="protein sequence ID" value="SDG87901.1"/>
    <property type="molecule type" value="Genomic_DNA"/>
</dbReference>
<evidence type="ECO:0000313" key="1">
    <source>
        <dbReference type="EMBL" id="SDG87901.1"/>
    </source>
</evidence>
<evidence type="ECO:0000313" key="2">
    <source>
        <dbReference type="Proteomes" id="UP000199495"/>
    </source>
</evidence>
<dbReference type="OrthoDB" id="8373682at2"/>
<protein>
    <recommendedName>
        <fullName evidence="3">DUF2188 domain-containing protein</fullName>
    </recommendedName>
</protein>